<keyword evidence="3" id="KW-1185">Reference proteome</keyword>
<dbReference type="GeneID" id="95975259"/>
<dbReference type="PROSITE" id="PS51257">
    <property type="entry name" value="PROKAR_LIPOPROTEIN"/>
    <property type="match status" value="1"/>
</dbReference>
<organism evidence="2 3">
    <name type="scientific">Neodothiora populina</name>
    <dbReference type="NCBI Taxonomy" id="2781224"/>
    <lineage>
        <taxon>Eukaryota</taxon>
        <taxon>Fungi</taxon>
        <taxon>Dikarya</taxon>
        <taxon>Ascomycota</taxon>
        <taxon>Pezizomycotina</taxon>
        <taxon>Dothideomycetes</taxon>
        <taxon>Dothideomycetidae</taxon>
        <taxon>Dothideales</taxon>
        <taxon>Dothioraceae</taxon>
        <taxon>Neodothiora</taxon>
    </lineage>
</organism>
<feature type="chain" id="PRO_5047364829" description="Apple domain-containing protein" evidence="1">
    <location>
        <begin position="19"/>
        <end position="305"/>
    </location>
</feature>
<accession>A0ABR3PPA1</accession>
<evidence type="ECO:0008006" key="4">
    <source>
        <dbReference type="Google" id="ProtNLM"/>
    </source>
</evidence>
<evidence type="ECO:0000313" key="3">
    <source>
        <dbReference type="Proteomes" id="UP001562354"/>
    </source>
</evidence>
<gene>
    <name evidence="2" type="ORF">AAFC00_001556</name>
</gene>
<keyword evidence="1" id="KW-0732">Signal</keyword>
<dbReference type="PANTHER" id="PTHR42047">
    <property type="entry name" value="PROTEIN, PUTATIVE (AFU_ORTHOLOGUE AFUA_6G03560)-RELATED"/>
    <property type="match status" value="1"/>
</dbReference>
<dbReference type="EMBL" id="JBFMKM010000003">
    <property type="protein sequence ID" value="KAL1311388.1"/>
    <property type="molecule type" value="Genomic_DNA"/>
</dbReference>
<evidence type="ECO:0000256" key="1">
    <source>
        <dbReference type="SAM" id="SignalP"/>
    </source>
</evidence>
<protein>
    <recommendedName>
        <fullName evidence="4">Apple domain-containing protein</fullName>
    </recommendedName>
</protein>
<dbReference type="InterPro" id="IPR052820">
    <property type="entry name" value="PhiA_domain"/>
</dbReference>
<dbReference type="PANTHER" id="PTHR42047:SF1">
    <property type="entry name" value="PROTEIN, PUTATIVE (AFU_ORTHOLOGUE AFUA_6G03560)-RELATED"/>
    <property type="match status" value="1"/>
</dbReference>
<dbReference type="RefSeq" id="XP_069204237.1">
    <property type="nucleotide sequence ID" value="XM_069340767.1"/>
</dbReference>
<feature type="signal peptide" evidence="1">
    <location>
        <begin position="1"/>
        <end position="18"/>
    </location>
</feature>
<reference evidence="2 3" key="1">
    <citation type="submission" date="2024-07" db="EMBL/GenBank/DDBJ databases">
        <title>Draft sequence of the Neodothiora populina.</title>
        <authorList>
            <person name="Drown D.D."/>
            <person name="Schuette U.S."/>
            <person name="Buechlein A.B."/>
            <person name="Rusch D.R."/>
            <person name="Winton L.W."/>
            <person name="Adams G.A."/>
        </authorList>
    </citation>
    <scope>NUCLEOTIDE SEQUENCE [LARGE SCALE GENOMIC DNA]</scope>
    <source>
        <strain evidence="2 3">CPC 39397</strain>
    </source>
</reference>
<comment type="caution">
    <text evidence="2">The sequence shown here is derived from an EMBL/GenBank/DDBJ whole genome shotgun (WGS) entry which is preliminary data.</text>
</comment>
<sequence>MKTTSVLSSLAIALPALAAPAPATTPAAGACPGINRAEFFSNNNIQYTVSCGSDLDTKVLRTTTTEVGLPGCLTACDGTINCTAVSYVPSESDSQKGTCYVRTTGAQHSADPSVAVANRLSPMPTTTITTWPSNTAAARRAASTGFSTTFGGVAIRSGSDIQYKSVNANGTYFWLNRGSETYTPASVPTPNQQNDTLFIGGDNTLDLAVSVPGGQQVYVDGKGRLRFTVPHSTAMEAGSKTTGFSFAEGDLYFENDGFLACNLGAAYDNAYSVYAASVAGNLGDSCVGFEFSASEISGPKAYEYS</sequence>
<proteinExistence type="predicted"/>
<evidence type="ECO:0000313" key="2">
    <source>
        <dbReference type="EMBL" id="KAL1311388.1"/>
    </source>
</evidence>
<dbReference type="Proteomes" id="UP001562354">
    <property type="component" value="Unassembled WGS sequence"/>
</dbReference>
<name>A0ABR3PPA1_9PEZI</name>